<keyword evidence="2" id="KW-1185">Reference proteome</keyword>
<organism evidence="1 2">
    <name type="scientific">Fictibacillus iocasae</name>
    <dbReference type="NCBI Taxonomy" id="2715437"/>
    <lineage>
        <taxon>Bacteria</taxon>
        <taxon>Bacillati</taxon>
        <taxon>Bacillota</taxon>
        <taxon>Bacilli</taxon>
        <taxon>Bacillales</taxon>
        <taxon>Fictibacillaceae</taxon>
        <taxon>Fictibacillus</taxon>
    </lineage>
</organism>
<evidence type="ECO:0000313" key="2">
    <source>
        <dbReference type="Proteomes" id="UP001596549"/>
    </source>
</evidence>
<accession>A0ABW2NMP0</accession>
<dbReference type="RefSeq" id="WP_379747416.1">
    <property type="nucleotide sequence ID" value="NZ_JBHTCP010000010.1"/>
</dbReference>
<reference evidence="2" key="1">
    <citation type="journal article" date="2019" name="Int. J. Syst. Evol. Microbiol.">
        <title>The Global Catalogue of Microorganisms (GCM) 10K type strain sequencing project: providing services to taxonomists for standard genome sequencing and annotation.</title>
        <authorList>
            <consortium name="The Broad Institute Genomics Platform"/>
            <consortium name="The Broad Institute Genome Sequencing Center for Infectious Disease"/>
            <person name="Wu L."/>
            <person name="Ma J."/>
        </authorList>
    </citation>
    <scope>NUCLEOTIDE SEQUENCE [LARGE SCALE GENOMIC DNA]</scope>
    <source>
        <strain evidence="2">NBRC 106396</strain>
    </source>
</reference>
<comment type="caution">
    <text evidence="1">The sequence shown here is derived from an EMBL/GenBank/DDBJ whole genome shotgun (WGS) entry which is preliminary data.</text>
</comment>
<dbReference type="EMBL" id="JBHTCP010000010">
    <property type="protein sequence ID" value="MFC7371082.1"/>
    <property type="molecule type" value="Genomic_DNA"/>
</dbReference>
<gene>
    <name evidence="1" type="ORF">ACFQPF_05285</name>
</gene>
<dbReference type="Pfam" id="PF14106">
    <property type="entry name" value="DUF4279"/>
    <property type="match status" value="1"/>
</dbReference>
<name>A0ABW2NMP0_9BACL</name>
<dbReference type="InterPro" id="IPR025459">
    <property type="entry name" value="DUF4279"/>
</dbReference>
<evidence type="ECO:0000313" key="1">
    <source>
        <dbReference type="EMBL" id="MFC7371082.1"/>
    </source>
</evidence>
<proteinExistence type="predicted"/>
<protein>
    <submittedName>
        <fullName evidence="1">DUF4279 domain-containing protein</fullName>
    </submittedName>
</protein>
<sequence length="129" mass="14784">MAYFSAIGEVFPIEELTNILGFQPTETYKKGDEIDRPGAPMFRKETDWTFSTGYQESFDIHNQLAVILRQLASKTAVLKDFKEEHTIDYLLMVVISVEDNQFPAMYLPSDVISFTHSIGAEIHFDLYHA</sequence>
<dbReference type="Proteomes" id="UP001596549">
    <property type="component" value="Unassembled WGS sequence"/>
</dbReference>